<protein>
    <submittedName>
        <fullName evidence="2">Uncharacterized protein</fullName>
    </submittedName>
</protein>
<name>A0A8S1NMJ4_9CILI</name>
<evidence type="ECO:0000256" key="1">
    <source>
        <dbReference type="SAM" id="MobiDB-lite"/>
    </source>
</evidence>
<reference evidence="2" key="1">
    <citation type="submission" date="2021-01" db="EMBL/GenBank/DDBJ databases">
        <authorList>
            <consortium name="Genoscope - CEA"/>
            <person name="William W."/>
        </authorList>
    </citation>
    <scope>NUCLEOTIDE SEQUENCE</scope>
</reference>
<evidence type="ECO:0000313" key="2">
    <source>
        <dbReference type="EMBL" id="CAD8094487.1"/>
    </source>
</evidence>
<keyword evidence="4" id="KW-1185">Reference proteome</keyword>
<dbReference type="EMBL" id="CAJJDN010000062">
    <property type="protein sequence ID" value="CAD8094491.1"/>
    <property type="molecule type" value="Genomic_DNA"/>
</dbReference>
<dbReference type="Proteomes" id="UP000692954">
    <property type="component" value="Unassembled WGS sequence"/>
</dbReference>
<accession>A0A8S1NMJ4</accession>
<evidence type="ECO:0000313" key="4">
    <source>
        <dbReference type="Proteomes" id="UP000692954"/>
    </source>
</evidence>
<gene>
    <name evidence="2" type="ORF">PSON_ATCC_30995.1.T0620227</name>
    <name evidence="3" type="ORF">PSON_ATCC_30995.1.T0620229</name>
</gene>
<dbReference type="AlphaFoldDB" id="A0A8S1NMJ4"/>
<dbReference type="OrthoDB" id="311291at2759"/>
<organism evidence="2 4">
    <name type="scientific">Paramecium sonneborni</name>
    <dbReference type="NCBI Taxonomy" id="65129"/>
    <lineage>
        <taxon>Eukaryota</taxon>
        <taxon>Sar</taxon>
        <taxon>Alveolata</taxon>
        <taxon>Ciliophora</taxon>
        <taxon>Intramacronucleata</taxon>
        <taxon>Oligohymenophorea</taxon>
        <taxon>Peniculida</taxon>
        <taxon>Parameciidae</taxon>
        <taxon>Paramecium</taxon>
    </lineage>
</organism>
<sequence>MGCIASKRQQIKDSSNQTMQLSQKQQIQSEEQSKLQMTISLSNSVRASSINNSKPISKQQQMRIEKLLFSKKRNIQSNLFQCPEEEQAYQRTIVRLLVN</sequence>
<comment type="caution">
    <text evidence="2">The sequence shown here is derived from an EMBL/GenBank/DDBJ whole genome shotgun (WGS) entry which is preliminary data.</text>
</comment>
<evidence type="ECO:0000313" key="3">
    <source>
        <dbReference type="EMBL" id="CAD8094491.1"/>
    </source>
</evidence>
<dbReference type="EMBL" id="CAJJDN010000062">
    <property type="protein sequence ID" value="CAD8094487.1"/>
    <property type="molecule type" value="Genomic_DNA"/>
</dbReference>
<proteinExistence type="predicted"/>
<feature type="region of interest" description="Disordered" evidence="1">
    <location>
        <begin position="1"/>
        <end position="27"/>
    </location>
</feature>